<dbReference type="Pfam" id="PF00155">
    <property type="entry name" value="Aminotran_1_2"/>
    <property type="match status" value="1"/>
</dbReference>
<reference evidence="7 8" key="1">
    <citation type="submission" date="2024-05" db="EMBL/GenBank/DDBJ databases">
        <title>A draft genome resource for the thread blight pathogen Marasmius tenuissimus strain MS-2.</title>
        <authorList>
            <person name="Yulfo-Soto G.E."/>
            <person name="Baruah I.K."/>
            <person name="Amoako-Attah I."/>
            <person name="Bukari Y."/>
            <person name="Meinhardt L.W."/>
            <person name="Bailey B.A."/>
            <person name="Cohen S.P."/>
        </authorList>
    </citation>
    <scope>NUCLEOTIDE SEQUENCE [LARGE SCALE GENOMIC DNA]</scope>
    <source>
        <strain evidence="7 8">MS-2</strain>
    </source>
</reference>
<dbReference type="SUPFAM" id="SSF53383">
    <property type="entry name" value="PLP-dependent transferases"/>
    <property type="match status" value="1"/>
</dbReference>
<dbReference type="PANTHER" id="PTHR42790:SF21">
    <property type="entry name" value="AROMATIC_AMINOADIPATE AMINOTRANSFERASE 1"/>
    <property type="match status" value="1"/>
</dbReference>
<comment type="cofactor">
    <cofactor evidence="1">
        <name>pyridoxal 5'-phosphate</name>
        <dbReference type="ChEBI" id="CHEBI:597326"/>
    </cofactor>
</comment>
<dbReference type="InterPro" id="IPR015424">
    <property type="entry name" value="PyrdxlP-dep_Trfase"/>
</dbReference>
<protein>
    <recommendedName>
        <fullName evidence="6">Aminotransferase class I/classII large domain-containing protein</fullName>
    </recommendedName>
</protein>
<keyword evidence="4" id="KW-0808">Transferase</keyword>
<keyword evidence="8" id="KW-1185">Reference proteome</keyword>
<dbReference type="CDD" id="cd00609">
    <property type="entry name" value="AAT_like"/>
    <property type="match status" value="1"/>
</dbReference>
<keyword evidence="5" id="KW-0663">Pyridoxal phosphate</keyword>
<proteinExistence type="inferred from homology"/>
<evidence type="ECO:0000256" key="3">
    <source>
        <dbReference type="ARBA" id="ARBA00022576"/>
    </source>
</evidence>
<evidence type="ECO:0000256" key="1">
    <source>
        <dbReference type="ARBA" id="ARBA00001933"/>
    </source>
</evidence>
<feature type="domain" description="Aminotransferase class I/classII large" evidence="6">
    <location>
        <begin position="65"/>
        <end position="254"/>
    </location>
</feature>
<organism evidence="7 8">
    <name type="scientific">Marasmius tenuissimus</name>
    <dbReference type="NCBI Taxonomy" id="585030"/>
    <lineage>
        <taxon>Eukaryota</taxon>
        <taxon>Fungi</taxon>
        <taxon>Dikarya</taxon>
        <taxon>Basidiomycota</taxon>
        <taxon>Agaricomycotina</taxon>
        <taxon>Agaricomycetes</taxon>
        <taxon>Agaricomycetidae</taxon>
        <taxon>Agaricales</taxon>
        <taxon>Marasmiineae</taxon>
        <taxon>Marasmiaceae</taxon>
        <taxon>Marasmius</taxon>
    </lineage>
</organism>
<dbReference type="Proteomes" id="UP001437256">
    <property type="component" value="Unassembled WGS sequence"/>
</dbReference>
<dbReference type="InterPro" id="IPR050859">
    <property type="entry name" value="Class-I_PLP-dep_aminotransf"/>
</dbReference>
<evidence type="ECO:0000313" key="7">
    <source>
        <dbReference type="EMBL" id="KAL0068926.1"/>
    </source>
</evidence>
<dbReference type="PANTHER" id="PTHR42790">
    <property type="entry name" value="AMINOTRANSFERASE"/>
    <property type="match status" value="1"/>
</dbReference>
<evidence type="ECO:0000313" key="8">
    <source>
        <dbReference type="Proteomes" id="UP001437256"/>
    </source>
</evidence>
<comment type="caution">
    <text evidence="7">The sequence shown here is derived from an EMBL/GenBank/DDBJ whole genome shotgun (WGS) entry which is preliminary data.</text>
</comment>
<dbReference type="EMBL" id="JBBXMP010000015">
    <property type="protein sequence ID" value="KAL0068926.1"/>
    <property type="molecule type" value="Genomic_DNA"/>
</dbReference>
<dbReference type="Gene3D" id="3.40.640.10">
    <property type="entry name" value="Type I PLP-dependent aspartate aminotransferase-like (Major domain)"/>
    <property type="match status" value="1"/>
</dbReference>
<gene>
    <name evidence="7" type="ORF">AAF712_003919</name>
</gene>
<evidence type="ECO:0000256" key="2">
    <source>
        <dbReference type="ARBA" id="ARBA00007441"/>
    </source>
</evidence>
<evidence type="ECO:0000259" key="6">
    <source>
        <dbReference type="Pfam" id="PF00155"/>
    </source>
</evidence>
<sequence length="497" mass="55688">MNQTPDITVGDRRPKSIDLSHHLNTLSRSRVPSPLKDIIKYMSEPEIVSLAGGLPHPSLFPYHALRLDVYAPDSLGGHEQSSTVTIHSEKSGDGKKIDISTALQYTHSKGSPRLSSFVRKFTEDVLRPGYSDFEILLNFGNTDAWNKVVSLLCEEGDYILVEQHTYPSAQALWAPMGCRAAPIPMDKDGIIPKALEQLLGGWDEAGKGAKRPKLLYLIPVAQNPTGATMTLERKKAVYDICVEYDVVICEDDPYYFLQLPAYAPPENRTAPPETEMSMQEFVKSLVPTFVNLDWQGRVIRLETFSKVDLLFIVPIAARLNWSCAQTLGPGNRLGYFVCNPSLAERLLRATEVMTQSPSGWSQIIAEEILSTWGQEGFLRWLMGLRHSYAVRRDWMCDSLAEYFDVVPAPKDAVDDVVAYPKNRSQEGETAPFFSLNYPKGGMFLWIKLDLSQNPAYQRMKADGEANAERKWADEFWVSMIKAKASLFDLPTPGLPSC</sequence>
<evidence type="ECO:0000256" key="5">
    <source>
        <dbReference type="ARBA" id="ARBA00022898"/>
    </source>
</evidence>
<evidence type="ECO:0000256" key="4">
    <source>
        <dbReference type="ARBA" id="ARBA00022679"/>
    </source>
</evidence>
<keyword evidence="3" id="KW-0032">Aminotransferase</keyword>
<comment type="similarity">
    <text evidence="2">Belongs to the class-I pyridoxal-phosphate-dependent aminotransferase family.</text>
</comment>
<dbReference type="InterPro" id="IPR004839">
    <property type="entry name" value="Aminotransferase_I/II_large"/>
</dbReference>
<dbReference type="InterPro" id="IPR015421">
    <property type="entry name" value="PyrdxlP-dep_Trfase_major"/>
</dbReference>
<name>A0ABR3A6F7_9AGAR</name>
<accession>A0ABR3A6F7</accession>